<dbReference type="InterPro" id="IPR043502">
    <property type="entry name" value="DNA/RNA_pol_sf"/>
</dbReference>
<gene>
    <name evidence="2" type="ORF">ANN_26776</name>
</gene>
<dbReference type="Pfam" id="PF00078">
    <property type="entry name" value="RVT_1"/>
    <property type="match status" value="1"/>
</dbReference>
<evidence type="ECO:0000313" key="2">
    <source>
        <dbReference type="EMBL" id="KAJ4426977.1"/>
    </source>
</evidence>
<feature type="domain" description="Reverse transcriptase" evidence="1">
    <location>
        <begin position="65"/>
        <end position="148"/>
    </location>
</feature>
<comment type="caution">
    <text evidence="2">The sequence shown here is derived from an EMBL/GenBank/DDBJ whole genome shotgun (WGS) entry which is preliminary data.</text>
</comment>
<dbReference type="Proteomes" id="UP001148838">
    <property type="component" value="Unassembled WGS sequence"/>
</dbReference>
<evidence type="ECO:0000313" key="3">
    <source>
        <dbReference type="Proteomes" id="UP001148838"/>
    </source>
</evidence>
<name>A0ABQ8RZA1_PERAM</name>
<protein>
    <recommendedName>
        <fullName evidence="1">Reverse transcriptase domain-containing protein</fullName>
    </recommendedName>
</protein>
<dbReference type="InterPro" id="IPR000477">
    <property type="entry name" value="RT_dom"/>
</dbReference>
<evidence type="ECO:0000259" key="1">
    <source>
        <dbReference type="Pfam" id="PF00078"/>
    </source>
</evidence>
<organism evidence="2 3">
    <name type="scientific">Periplaneta americana</name>
    <name type="common">American cockroach</name>
    <name type="synonym">Blatta americana</name>
    <dbReference type="NCBI Taxonomy" id="6978"/>
    <lineage>
        <taxon>Eukaryota</taxon>
        <taxon>Metazoa</taxon>
        <taxon>Ecdysozoa</taxon>
        <taxon>Arthropoda</taxon>
        <taxon>Hexapoda</taxon>
        <taxon>Insecta</taxon>
        <taxon>Pterygota</taxon>
        <taxon>Neoptera</taxon>
        <taxon>Polyneoptera</taxon>
        <taxon>Dictyoptera</taxon>
        <taxon>Blattodea</taxon>
        <taxon>Blattoidea</taxon>
        <taxon>Blattidae</taxon>
        <taxon>Blattinae</taxon>
        <taxon>Periplaneta</taxon>
    </lineage>
</organism>
<sequence length="244" mass="27141">MIECKGLLRMRILDESVNADQYCNILNETVVPVIQSSEHVHYLLQQDYVILLRRGKFLIVICKTGQFLSDAFPIHCGLKQGDALSPLLHNFALEYAIRKVQDNRQGLELNGLHQLLVYADDVNMLGENPQAIRENKGILLEATKEIGISGAQDAKNGTEATEKGMNPLEMIQSILHELSAAISNAIVEFTGASRAVADRIRDMIFKRVLGRISNPLKRLQFLLPFLNNQLGANLPTTVKPAVSQ</sequence>
<dbReference type="EMBL" id="JAJSOF020000039">
    <property type="protein sequence ID" value="KAJ4426977.1"/>
    <property type="molecule type" value="Genomic_DNA"/>
</dbReference>
<proteinExistence type="predicted"/>
<dbReference type="SUPFAM" id="SSF56672">
    <property type="entry name" value="DNA/RNA polymerases"/>
    <property type="match status" value="1"/>
</dbReference>
<accession>A0ABQ8RZA1</accession>
<reference evidence="2 3" key="1">
    <citation type="journal article" date="2022" name="Allergy">
        <title>Genome assembly and annotation of Periplaneta americana reveal a comprehensive cockroach allergen profile.</title>
        <authorList>
            <person name="Wang L."/>
            <person name="Xiong Q."/>
            <person name="Saelim N."/>
            <person name="Wang L."/>
            <person name="Nong W."/>
            <person name="Wan A.T."/>
            <person name="Shi M."/>
            <person name="Liu X."/>
            <person name="Cao Q."/>
            <person name="Hui J.H.L."/>
            <person name="Sookrung N."/>
            <person name="Leung T.F."/>
            <person name="Tungtrongchitr A."/>
            <person name="Tsui S.K.W."/>
        </authorList>
    </citation>
    <scope>NUCLEOTIDE SEQUENCE [LARGE SCALE GENOMIC DNA]</scope>
    <source>
        <strain evidence="2">PWHHKU_190912</strain>
    </source>
</reference>
<keyword evidence="3" id="KW-1185">Reference proteome</keyword>